<accession>A0A1I6D1E8</accession>
<proteinExistence type="predicted"/>
<organism evidence="1 2">
    <name type="scientific">Desulfoscipio geothermicus DSM 3669</name>
    <dbReference type="NCBI Taxonomy" id="1121426"/>
    <lineage>
        <taxon>Bacteria</taxon>
        <taxon>Bacillati</taxon>
        <taxon>Bacillota</taxon>
        <taxon>Clostridia</taxon>
        <taxon>Eubacteriales</taxon>
        <taxon>Desulfallaceae</taxon>
        <taxon>Desulfoscipio</taxon>
    </lineage>
</organism>
<dbReference type="Proteomes" id="UP000199584">
    <property type="component" value="Unassembled WGS sequence"/>
</dbReference>
<dbReference type="AlphaFoldDB" id="A0A1I6D1E8"/>
<dbReference type="InterPro" id="IPR038695">
    <property type="entry name" value="Saro_0823-like_sf"/>
</dbReference>
<evidence type="ECO:0000313" key="2">
    <source>
        <dbReference type="Proteomes" id="UP000199584"/>
    </source>
</evidence>
<dbReference type="Gene3D" id="2.60.120.1140">
    <property type="entry name" value="Protein of unknown function DUF192"/>
    <property type="match status" value="1"/>
</dbReference>
<protein>
    <recommendedName>
        <fullName evidence="3">DUF192 domain-containing protein</fullName>
    </recommendedName>
</protein>
<dbReference type="STRING" id="39060.SAMN05660706_10444"/>
<evidence type="ECO:0000313" key="1">
    <source>
        <dbReference type="EMBL" id="SFQ99191.1"/>
    </source>
</evidence>
<sequence>MLAGNLLLLNKSRDTVIGDRVLLAGTFAQRLRGLWGLDRDDFPAGSALVIAPCKQVHTWFMRFPIDVLFVDQDGLVLKVVPCLQPYRISPYLKRARMVIELPPGTIGETGTAENDVLNISDRR</sequence>
<keyword evidence="2" id="KW-1185">Reference proteome</keyword>
<reference evidence="2" key="1">
    <citation type="submission" date="2016-10" db="EMBL/GenBank/DDBJ databases">
        <authorList>
            <person name="Varghese N."/>
            <person name="Submissions S."/>
        </authorList>
    </citation>
    <scope>NUCLEOTIDE SEQUENCE [LARGE SCALE GENOMIC DNA]</scope>
    <source>
        <strain evidence="2">DSM 3669</strain>
    </source>
</reference>
<gene>
    <name evidence="1" type="ORF">SAMN05660706_10444</name>
</gene>
<dbReference type="EMBL" id="FOYM01000004">
    <property type="protein sequence ID" value="SFQ99191.1"/>
    <property type="molecule type" value="Genomic_DNA"/>
</dbReference>
<dbReference type="Pfam" id="PF02643">
    <property type="entry name" value="DUF192"/>
    <property type="match status" value="1"/>
</dbReference>
<dbReference type="OrthoDB" id="9813379at2"/>
<dbReference type="RefSeq" id="WP_092482054.1">
    <property type="nucleotide sequence ID" value="NZ_FOYM01000004.1"/>
</dbReference>
<evidence type="ECO:0008006" key="3">
    <source>
        <dbReference type="Google" id="ProtNLM"/>
    </source>
</evidence>
<name>A0A1I6D1E8_9FIRM</name>
<dbReference type="InterPro" id="IPR003795">
    <property type="entry name" value="DUF192"/>
</dbReference>